<feature type="compositionally biased region" description="Low complexity" evidence="1">
    <location>
        <begin position="47"/>
        <end position="64"/>
    </location>
</feature>
<feature type="compositionally biased region" description="Polar residues" evidence="1">
    <location>
        <begin position="188"/>
        <end position="205"/>
    </location>
</feature>
<dbReference type="InterPro" id="IPR005312">
    <property type="entry name" value="DUF1759"/>
</dbReference>
<dbReference type="PANTHER" id="PTHR47331">
    <property type="entry name" value="PHD-TYPE DOMAIN-CONTAINING PROTEIN"/>
    <property type="match status" value="1"/>
</dbReference>
<dbReference type="PANTHER" id="PTHR47331:SF5">
    <property type="entry name" value="RIBONUCLEASE H"/>
    <property type="match status" value="1"/>
</dbReference>
<dbReference type="OrthoDB" id="6378730at2759"/>
<name>A0A164ZLR2_9CRUS</name>
<feature type="region of interest" description="Disordered" evidence="1">
    <location>
        <begin position="47"/>
        <end position="70"/>
    </location>
</feature>
<feature type="compositionally biased region" description="Polar residues" evidence="1">
    <location>
        <begin position="396"/>
        <end position="409"/>
    </location>
</feature>
<evidence type="ECO:0008006" key="4">
    <source>
        <dbReference type="Google" id="ProtNLM"/>
    </source>
</evidence>
<reference evidence="2 3" key="1">
    <citation type="submission" date="2016-03" db="EMBL/GenBank/DDBJ databases">
        <title>EvidentialGene: Evidence-directed Construction of Genes on Genomes.</title>
        <authorList>
            <person name="Gilbert D.G."/>
            <person name="Choi J.-H."/>
            <person name="Mockaitis K."/>
            <person name="Colbourne J."/>
            <person name="Pfrender M."/>
        </authorList>
    </citation>
    <scope>NUCLEOTIDE SEQUENCE [LARGE SCALE GENOMIC DNA]</scope>
    <source>
        <strain evidence="2 3">Xinb3</strain>
        <tissue evidence="2">Complete organism</tissue>
    </source>
</reference>
<dbReference type="AlphaFoldDB" id="A0A164ZLR2"/>
<feature type="region of interest" description="Disordered" evidence="1">
    <location>
        <begin position="346"/>
        <end position="428"/>
    </location>
</feature>
<dbReference type="InterPro" id="IPR043502">
    <property type="entry name" value="DNA/RNA_pol_sf"/>
</dbReference>
<dbReference type="Pfam" id="PF03564">
    <property type="entry name" value="DUF1759"/>
    <property type="match status" value="1"/>
</dbReference>
<dbReference type="GO" id="GO:0071897">
    <property type="term" value="P:DNA biosynthetic process"/>
    <property type="evidence" value="ECO:0007669"/>
    <property type="project" value="UniProtKB-ARBA"/>
</dbReference>
<evidence type="ECO:0000256" key="1">
    <source>
        <dbReference type="SAM" id="MobiDB-lite"/>
    </source>
</evidence>
<feature type="region of interest" description="Disordered" evidence="1">
    <location>
        <begin position="82"/>
        <end position="140"/>
    </location>
</feature>
<feature type="compositionally biased region" description="Basic and acidic residues" evidence="1">
    <location>
        <begin position="382"/>
        <end position="394"/>
    </location>
</feature>
<comment type="caution">
    <text evidence="2">The sequence shown here is derived from an EMBL/GenBank/DDBJ whole genome shotgun (WGS) entry which is preliminary data.</text>
</comment>
<dbReference type="SUPFAM" id="SSF56672">
    <property type="entry name" value="DNA/RNA polymerases"/>
    <property type="match status" value="1"/>
</dbReference>
<feature type="compositionally biased region" description="Low complexity" evidence="1">
    <location>
        <begin position="222"/>
        <end position="236"/>
    </location>
</feature>
<gene>
    <name evidence="2" type="ORF">APZ42_017760</name>
</gene>
<accession>A0A164ZLR2</accession>
<dbReference type="Proteomes" id="UP000076858">
    <property type="component" value="Unassembled WGS sequence"/>
</dbReference>
<keyword evidence="3" id="KW-1185">Reference proteome</keyword>
<evidence type="ECO:0000313" key="3">
    <source>
        <dbReference type="Proteomes" id="UP000076858"/>
    </source>
</evidence>
<organism evidence="2 3">
    <name type="scientific">Daphnia magna</name>
    <dbReference type="NCBI Taxonomy" id="35525"/>
    <lineage>
        <taxon>Eukaryota</taxon>
        <taxon>Metazoa</taxon>
        <taxon>Ecdysozoa</taxon>
        <taxon>Arthropoda</taxon>
        <taxon>Crustacea</taxon>
        <taxon>Branchiopoda</taxon>
        <taxon>Diplostraca</taxon>
        <taxon>Cladocera</taxon>
        <taxon>Anomopoda</taxon>
        <taxon>Daphniidae</taxon>
        <taxon>Daphnia</taxon>
    </lineage>
</organism>
<evidence type="ECO:0000313" key="2">
    <source>
        <dbReference type="EMBL" id="KZS16494.1"/>
    </source>
</evidence>
<protein>
    <recommendedName>
        <fullName evidence="4">Peptidase A2 domain-containing protein</fullName>
    </recommendedName>
</protein>
<dbReference type="EMBL" id="LRGB01000705">
    <property type="protein sequence ID" value="KZS16494.1"/>
    <property type="molecule type" value="Genomic_DNA"/>
</dbReference>
<sequence>MSQWIHIEYNYPGNFSCLELSTTELLPRIQAAQKVAEFIINLSSASDSQPSQLLPPLEPISQPQAADPTPRRIRLDYFRSAVKSTQSHRKTGPRLVDFVSPPSAKKPRFYRPYSPRPVEQLPDQPTPPGIPESEPDDFVPNHADWEVRSEVGETEVDPAHVEPEQPAKSWRIRNTRTQIVRTVTSTYLPSEMSQPRTRDGSTTSMPDIGIPVHRNRNDTGVGSQSGSSDSRSQTSRTPEKRIQAIAVARFERDTLVVILEQQCREIEQLISNRGRRSILNHLKTQVHIRLDQMRDAHFLYNQSLWEAKKPMTDAYNYIIGIQIRVRGVSQQVDDYLDDRRISPFSTASRATRSQADEESFFTMDEYRYSSRPQTPDPSLRQSMDRTNDRYRFDSSRPVSTIGSPPTSEYNPRPLQQAGRGGPPPPLMPSFSSDDWINRHTPPPRRASAGDMIHNVVPLDAQRHTFLKQLLTTEVRSYIAEYLDNPSTYYDALVELKTRYGQPQVVARSHLMALMNLPLIRDDDSEALAKLKRTLHGAMHALRTGGYEQDLESGMALEHVVSRLPPRMKSSWGVKVDMAINTSLAIVPVLLQANGVEIETFAFLDPSATVNLIGEDVAKQLKCKGNARNVSFGSFRGQDPKFQSTTVSLNVKARDRSFESDLKQVSTVPTQYLKLPCPPKELMEIRSRYPHLKDVKLVDVGELTILIGAVNQWLHLRLDERLPPVGTDAPFGLLTPFGWTCVGDLTLGTQQHDSTVCRSNKPLLMVKKLCYHVQESPTEALLLRQVDKLWETESFPIVTPAQPLESTEDKLARKKFDATIQFDGTRYEVGLTWVSEDIALPDNYNSALRRLFSIEKFFFHNSDFAERYKAVIDDYVANGFTRPLKESELKGTFGRNWYLPHLGVVNPRKPEKVRVVFDASAQFQGVALNEVLLKGPNLINDIGATLLLFRQKSVSLSGDIQQMFLQVGVKKEDRSTLQFLWCSPGSRKKPTVYEMQRQIFGSDSSKEKRTRNKHGEIRKSAFTNTEGVRVNHLLYSM</sequence>
<proteinExistence type="predicted"/>
<feature type="region of interest" description="Disordered" evidence="1">
    <location>
        <begin position="188"/>
        <end position="240"/>
    </location>
</feature>